<organism evidence="1 2">
    <name type="scientific">Smallanthus sonchifolius</name>
    <dbReference type="NCBI Taxonomy" id="185202"/>
    <lineage>
        <taxon>Eukaryota</taxon>
        <taxon>Viridiplantae</taxon>
        <taxon>Streptophyta</taxon>
        <taxon>Embryophyta</taxon>
        <taxon>Tracheophyta</taxon>
        <taxon>Spermatophyta</taxon>
        <taxon>Magnoliopsida</taxon>
        <taxon>eudicotyledons</taxon>
        <taxon>Gunneridae</taxon>
        <taxon>Pentapetalae</taxon>
        <taxon>asterids</taxon>
        <taxon>campanulids</taxon>
        <taxon>Asterales</taxon>
        <taxon>Asteraceae</taxon>
        <taxon>Asteroideae</taxon>
        <taxon>Heliantheae alliance</taxon>
        <taxon>Millerieae</taxon>
        <taxon>Smallanthus</taxon>
    </lineage>
</organism>
<gene>
    <name evidence="1" type="ORF">L1987_12857</name>
</gene>
<name>A0ACB9JHL5_9ASTR</name>
<reference evidence="2" key="1">
    <citation type="journal article" date="2022" name="Mol. Ecol. Resour.">
        <title>The genomes of chicory, endive, great burdock and yacon provide insights into Asteraceae palaeo-polyploidization history and plant inulin production.</title>
        <authorList>
            <person name="Fan W."/>
            <person name="Wang S."/>
            <person name="Wang H."/>
            <person name="Wang A."/>
            <person name="Jiang F."/>
            <person name="Liu H."/>
            <person name="Zhao H."/>
            <person name="Xu D."/>
            <person name="Zhang Y."/>
        </authorList>
    </citation>
    <scope>NUCLEOTIDE SEQUENCE [LARGE SCALE GENOMIC DNA]</scope>
    <source>
        <strain evidence="2">cv. Yunnan</strain>
    </source>
</reference>
<dbReference type="EMBL" id="CM042021">
    <property type="protein sequence ID" value="KAI3819035.1"/>
    <property type="molecule type" value="Genomic_DNA"/>
</dbReference>
<keyword evidence="2" id="KW-1185">Reference proteome</keyword>
<evidence type="ECO:0000313" key="1">
    <source>
        <dbReference type="EMBL" id="KAI3819035.1"/>
    </source>
</evidence>
<comment type="caution">
    <text evidence="1">The sequence shown here is derived from an EMBL/GenBank/DDBJ whole genome shotgun (WGS) entry which is preliminary data.</text>
</comment>
<accession>A0ACB9JHL5</accession>
<proteinExistence type="predicted"/>
<dbReference type="Proteomes" id="UP001056120">
    <property type="component" value="Linkage Group LG04"/>
</dbReference>
<sequence>MLKADYFFTCRFHGDANKSECNMYCLDCCGNSLCSYCLSHHKDHSVVQAILPYSQALKEACSTYSTAQCIGVKCMFPILDIGYLDTKDYPGA</sequence>
<evidence type="ECO:0000313" key="2">
    <source>
        <dbReference type="Proteomes" id="UP001056120"/>
    </source>
</evidence>
<protein>
    <submittedName>
        <fullName evidence="1">Uncharacterized protein</fullName>
    </submittedName>
</protein>
<reference evidence="1 2" key="2">
    <citation type="journal article" date="2022" name="Mol. Ecol. Resour.">
        <title>The genomes of chicory, endive, great burdock and yacon provide insights into Asteraceae paleo-polyploidization history and plant inulin production.</title>
        <authorList>
            <person name="Fan W."/>
            <person name="Wang S."/>
            <person name="Wang H."/>
            <person name="Wang A."/>
            <person name="Jiang F."/>
            <person name="Liu H."/>
            <person name="Zhao H."/>
            <person name="Xu D."/>
            <person name="Zhang Y."/>
        </authorList>
    </citation>
    <scope>NUCLEOTIDE SEQUENCE [LARGE SCALE GENOMIC DNA]</scope>
    <source>
        <strain evidence="2">cv. Yunnan</strain>
        <tissue evidence="1">Leaves</tissue>
    </source>
</reference>